<name>A0A0F0CPB7_9BACT</name>
<dbReference type="InterPro" id="IPR018891">
    <property type="entry name" value="AIPR_C"/>
</dbReference>
<evidence type="ECO:0000313" key="3">
    <source>
        <dbReference type="Proteomes" id="UP000033428"/>
    </source>
</evidence>
<dbReference type="PATRIC" id="fig|1609969.3.peg.1083"/>
<dbReference type="AlphaFoldDB" id="A0A0F0CPB7"/>
<keyword evidence="3" id="KW-1185">Reference proteome</keyword>
<feature type="domain" description="Abortive phage infection protein C-terminal" evidence="1">
    <location>
        <begin position="242"/>
        <end position="503"/>
    </location>
</feature>
<dbReference type="Pfam" id="PF10592">
    <property type="entry name" value="AIPR"/>
    <property type="match status" value="1"/>
</dbReference>
<comment type="caution">
    <text evidence="2">The sequence shown here is derived from an EMBL/GenBank/DDBJ whole genome shotgun (WGS) entry which is preliminary data.</text>
</comment>
<reference evidence="2 3" key="1">
    <citation type="submission" date="2015-02" db="EMBL/GenBank/DDBJ databases">
        <title>Single-cell genomics of uncultivated deep-branching MTB reveals a conserved set of magnetosome genes.</title>
        <authorList>
            <person name="Kolinko S."/>
            <person name="Richter M."/>
            <person name="Glockner F.O."/>
            <person name="Brachmann A."/>
            <person name="Schuler D."/>
        </authorList>
    </citation>
    <scope>NUCLEOTIDE SEQUENCE [LARGE SCALE GENOMIC DNA]</scope>
    <source>
        <strain evidence="2">SKK-01</strain>
    </source>
</reference>
<dbReference type="Proteomes" id="UP000033428">
    <property type="component" value="Unassembled WGS sequence"/>
</dbReference>
<evidence type="ECO:0000313" key="2">
    <source>
        <dbReference type="EMBL" id="KJJ85117.1"/>
    </source>
</evidence>
<proteinExistence type="predicted"/>
<evidence type="ECO:0000259" key="1">
    <source>
        <dbReference type="Pfam" id="PF10592"/>
    </source>
</evidence>
<dbReference type="EMBL" id="JYNY01000221">
    <property type="protein sequence ID" value="KJJ85117.1"/>
    <property type="molecule type" value="Genomic_DNA"/>
</dbReference>
<organism evidence="2 3">
    <name type="scientific">Candidatus Omnitrophus magneticus</name>
    <dbReference type="NCBI Taxonomy" id="1609969"/>
    <lineage>
        <taxon>Bacteria</taxon>
        <taxon>Pseudomonadati</taxon>
        <taxon>Candidatus Omnitrophota</taxon>
        <taxon>Candidatus Omnitrophus</taxon>
    </lineage>
</organism>
<gene>
    <name evidence="2" type="ORF">OMAG_001009</name>
</gene>
<protein>
    <submittedName>
        <fullName evidence="2">Abortive infection phage resistance protein</fullName>
    </submittedName>
</protein>
<accession>A0A0F0CPB7</accession>
<sequence>MNINAAIIDQRITGLVEEIRDTARKDLQITDEEKLKSLAFLYFSVKTIFSIYNFSEEEIFDCITEGGEDFGVDAIHVSEEIDNEFTVSLFQVKYKRNLEGDFSFPEKGVKALVNAIRYIFDPSLELKNINNRLKIKVEDVRSLISDGFFPRIRAIACSNGINWNDSAQEEINRANLGGQVKFEYWNHDKFLQILQSAKSIDDTIQFSGEATVENFNYSSVFVGRISVEEVANLFKRHGEALLDKNIRKYLGLKGNRVNEDIRKTLISDDRINFYFYNNGVTFICDDFLYNNLQRMDYKVKVKNLQIINGGQTCMTIYKTLLEEDQALFKVSQEAFVLVRLYKIERGRNDENFIRKVTFATNNQNPVDLKDLKSNDDVQRRLEEDIKNLSFQYHRKRGDTPLKNTDITIGIAAEAILSILRERPNQAKFFAREHFGKLYDEIFNDSLRGAQVIAAVLLYRIAENKRKRPPAGTKDFIVYASCFLAMRMGKYLLRDLGCSNMAELDHRNFLKAKNLIEKNGEEYFRASIEDIDKALKELYGDREISMQQLSATFRRGDLISTLKAKV</sequence>